<evidence type="ECO:0000259" key="13">
    <source>
        <dbReference type="Pfam" id="PF00326"/>
    </source>
</evidence>
<gene>
    <name evidence="15" type="ORF">BaRGS_00015969</name>
</gene>
<keyword evidence="9 12" id="KW-1133">Transmembrane helix</keyword>
<dbReference type="GO" id="GO:0004177">
    <property type="term" value="F:aminopeptidase activity"/>
    <property type="evidence" value="ECO:0007669"/>
    <property type="project" value="UniProtKB-KW"/>
</dbReference>
<keyword evidence="10 12" id="KW-0472">Membrane</keyword>
<organism evidence="15 16">
    <name type="scientific">Batillaria attramentaria</name>
    <dbReference type="NCBI Taxonomy" id="370345"/>
    <lineage>
        <taxon>Eukaryota</taxon>
        <taxon>Metazoa</taxon>
        <taxon>Spiralia</taxon>
        <taxon>Lophotrochozoa</taxon>
        <taxon>Mollusca</taxon>
        <taxon>Gastropoda</taxon>
        <taxon>Caenogastropoda</taxon>
        <taxon>Sorbeoconcha</taxon>
        <taxon>Cerithioidea</taxon>
        <taxon>Batillariidae</taxon>
        <taxon>Batillaria</taxon>
    </lineage>
</organism>
<dbReference type="Pfam" id="PF00326">
    <property type="entry name" value="Peptidase_S9"/>
    <property type="match status" value="1"/>
</dbReference>
<keyword evidence="8" id="KW-0735">Signal-anchor</keyword>
<evidence type="ECO:0000256" key="5">
    <source>
        <dbReference type="ARBA" id="ARBA00022692"/>
    </source>
</evidence>
<dbReference type="InterPro" id="IPR001375">
    <property type="entry name" value="Peptidase_S9_cat"/>
</dbReference>
<reference evidence="15 16" key="1">
    <citation type="journal article" date="2023" name="Sci. Data">
        <title>Genome assembly of the Korean intertidal mud-creeper Batillaria attramentaria.</title>
        <authorList>
            <person name="Patra A.K."/>
            <person name="Ho P.T."/>
            <person name="Jun S."/>
            <person name="Lee S.J."/>
            <person name="Kim Y."/>
            <person name="Won Y.J."/>
        </authorList>
    </citation>
    <scope>NUCLEOTIDE SEQUENCE [LARGE SCALE GENOMIC DNA]</scope>
    <source>
        <strain evidence="15">Wonlab-2016</strain>
    </source>
</reference>
<protein>
    <submittedName>
        <fullName evidence="15">Uncharacterized protein</fullName>
    </submittedName>
</protein>
<dbReference type="Proteomes" id="UP001519460">
    <property type="component" value="Unassembled WGS sequence"/>
</dbReference>
<dbReference type="InterPro" id="IPR050278">
    <property type="entry name" value="Serine_Prot_S9B/DPPIV"/>
</dbReference>
<evidence type="ECO:0000256" key="7">
    <source>
        <dbReference type="ARBA" id="ARBA00022825"/>
    </source>
</evidence>
<dbReference type="SUPFAM" id="SSF53474">
    <property type="entry name" value="alpha/beta-Hydrolases"/>
    <property type="match status" value="1"/>
</dbReference>
<feature type="domain" description="Dipeptidylpeptidase IV N-terminal" evidence="14">
    <location>
        <begin position="173"/>
        <end position="448"/>
    </location>
</feature>
<evidence type="ECO:0000256" key="9">
    <source>
        <dbReference type="ARBA" id="ARBA00022989"/>
    </source>
</evidence>
<evidence type="ECO:0000256" key="11">
    <source>
        <dbReference type="ARBA" id="ARBA00023180"/>
    </source>
</evidence>
<dbReference type="PANTHER" id="PTHR11731">
    <property type="entry name" value="PROTEASE FAMILY S9B,C DIPEPTIDYL-PEPTIDASE IV-RELATED"/>
    <property type="match status" value="1"/>
</dbReference>
<dbReference type="AlphaFoldDB" id="A0ABD0L0R5"/>
<comment type="caution">
    <text evidence="15">The sequence shown here is derived from an EMBL/GenBank/DDBJ whole genome shotgun (WGS) entry which is preliminary data.</text>
</comment>
<feature type="transmembrane region" description="Helical" evidence="12">
    <location>
        <begin position="21"/>
        <end position="42"/>
    </location>
</feature>
<evidence type="ECO:0000256" key="2">
    <source>
        <dbReference type="ARBA" id="ARBA00004485"/>
    </source>
</evidence>
<evidence type="ECO:0000256" key="8">
    <source>
        <dbReference type="ARBA" id="ARBA00022968"/>
    </source>
</evidence>
<dbReference type="InterPro" id="IPR002471">
    <property type="entry name" value="Pept_S9_AS"/>
</dbReference>
<evidence type="ECO:0000256" key="6">
    <source>
        <dbReference type="ARBA" id="ARBA00022801"/>
    </source>
</evidence>
<keyword evidence="6" id="KW-0378">Hydrolase</keyword>
<keyword evidence="5 12" id="KW-0812">Transmembrane</keyword>
<evidence type="ECO:0000259" key="14">
    <source>
        <dbReference type="Pfam" id="PF00930"/>
    </source>
</evidence>
<dbReference type="FunFam" id="3.40.50.1820:FF:000003">
    <property type="entry name" value="Dipeptidyl peptidase 4"/>
    <property type="match status" value="1"/>
</dbReference>
<comment type="subcellular location">
    <subcellularLocation>
        <location evidence="1">Cell projection</location>
        <location evidence="1">Invadopodium membrane</location>
        <topology evidence="1">Single-pass type II membrane protein</topology>
    </subcellularLocation>
    <subcellularLocation>
        <location evidence="2">Cell projection</location>
        <location evidence="2">Lamellipodium membrane</location>
        <topology evidence="2">Single-pass type II membrane protein</topology>
    </subcellularLocation>
</comment>
<dbReference type="Pfam" id="PF00930">
    <property type="entry name" value="DPPIV_N"/>
    <property type="match status" value="1"/>
</dbReference>
<keyword evidence="7" id="KW-0720">Serine protease</keyword>
<evidence type="ECO:0000313" key="15">
    <source>
        <dbReference type="EMBL" id="KAK7492831.1"/>
    </source>
</evidence>
<sequence length="749" mass="85598">MQTEREELVGSTAQQRNWRGIAIALLVIVIVCALIITAVILATPKVEAVYHGEKFTLDDFLDKSFKPKTFATKWLTGDRFLYRDEEGALRVFNCSTNSSYLLLDNTTFIPSSMELSGVFALLRHNRSFKSSTEMAACIAIKTGDKDECLTSTPRREEFRVKGPDDAEVLQRGETLQQITNTGSDDIYNGVPDWVYEEEILSSDHALWWSAGSTYLCYAVFNDTKVPVYHFPFYGDPSNAYPTQKPISYPKPGFTNPTFQLKVVKLSDKSSVDLQVPAELQNKEYYFTIVMWRDDSSLLVTWMNRPQNVSYVTLCEASTGNCRVVIEEKGHGGWVDMYKPPVFSPDGQVFFWNLPQRDPKAGYFLNVAMIQIGVGGTKDRKSFLTLSQWDVTSVVAYDPDDQIVVNVSDKQRTCLTCDIDEERCQFVETIFSPSTEYYILHCLGPGIPYYSLYSPKDSSELRRLENNTAFWKRTESKAMPKVKYVQVDLESKDKVWGKLLLPRILNEEEILLYPLLVTVYGGPNTQQVTEEYKISWETYMVSSREFVILYVDGRGTGGRGQRWLHEIYKRLGTDEVDDTIAATWDVSKRQFIDSDKIAIWGWSYGGYLTTSVLGRDTELFQCGISVAPVTDWIYYDSVYTERYMGLPKENIQGYTDANVSQYVENFKTTNLLLVHGTADDNVHFQHSAQLMKAMIEANVYYRTMIYPDKHHGLLGGNTRRHLFETMEDFLVECFDGVSNKFGYVPEPEDK</sequence>
<evidence type="ECO:0000256" key="1">
    <source>
        <dbReference type="ARBA" id="ARBA00004341"/>
    </source>
</evidence>
<accession>A0ABD0L0R5</accession>
<dbReference type="PROSITE" id="PS00708">
    <property type="entry name" value="PRO_ENDOPEP_SER"/>
    <property type="match status" value="1"/>
</dbReference>
<dbReference type="InterPro" id="IPR002469">
    <property type="entry name" value="Peptidase_S9B_N"/>
</dbReference>
<feature type="domain" description="Peptidase S9 prolyl oligopeptidase catalytic" evidence="13">
    <location>
        <begin position="533"/>
        <end position="734"/>
    </location>
</feature>
<dbReference type="Gene3D" id="2.140.10.30">
    <property type="entry name" value="Dipeptidylpeptidase IV, N-terminal domain"/>
    <property type="match status" value="2"/>
</dbReference>
<keyword evidence="4" id="KW-0645">Protease</keyword>
<keyword evidence="16" id="KW-1185">Reference proteome</keyword>
<keyword evidence="11" id="KW-0325">Glycoprotein</keyword>
<dbReference type="InterPro" id="IPR029058">
    <property type="entry name" value="AB_hydrolase_fold"/>
</dbReference>
<evidence type="ECO:0000256" key="3">
    <source>
        <dbReference type="ARBA" id="ARBA00022438"/>
    </source>
</evidence>
<evidence type="ECO:0000256" key="4">
    <source>
        <dbReference type="ARBA" id="ARBA00022670"/>
    </source>
</evidence>
<name>A0ABD0L0R5_9CAEN</name>
<evidence type="ECO:0000256" key="10">
    <source>
        <dbReference type="ARBA" id="ARBA00023136"/>
    </source>
</evidence>
<evidence type="ECO:0000256" key="12">
    <source>
        <dbReference type="SAM" id="Phobius"/>
    </source>
</evidence>
<dbReference type="SUPFAM" id="SSF82171">
    <property type="entry name" value="DPP6 N-terminal domain-like"/>
    <property type="match status" value="1"/>
</dbReference>
<keyword evidence="3" id="KW-0031">Aminopeptidase</keyword>
<dbReference type="GO" id="GO:0008236">
    <property type="term" value="F:serine-type peptidase activity"/>
    <property type="evidence" value="ECO:0007669"/>
    <property type="project" value="UniProtKB-KW"/>
</dbReference>
<dbReference type="GO" id="GO:0031258">
    <property type="term" value="C:lamellipodium membrane"/>
    <property type="evidence" value="ECO:0007669"/>
    <property type="project" value="UniProtKB-SubCell"/>
</dbReference>
<evidence type="ECO:0000313" key="16">
    <source>
        <dbReference type="Proteomes" id="UP001519460"/>
    </source>
</evidence>
<dbReference type="GO" id="GO:0006508">
    <property type="term" value="P:proteolysis"/>
    <property type="evidence" value="ECO:0007669"/>
    <property type="project" value="UniProtKB-KW"/>
</dbReference>
<proteinExistence type="predicted"/>
<dbReference type="PANTHER" id="PTHR11731:SF200">
    <property type="entry name" value="DIPEPTIDYL PEPTIDASE 10, ISOFORM B"/>
    <property type="match status" value="1"/>
</dbReference>
<dbReference type="Gene3D" id="3.40.50.1820">
    <property type="entry name" value="alpha/beta hydrolase"/>
    <property type="match status" value="1"/>
</dbReference>
<dbReference type="EMBL" id="JACVVK020000099">
    <property type="protein sequence ID" value="KAK7492831.1"/>
    <property type="molecule type" value="Genomic_DNA"/>
</dbReference>